<dbReference type="Pfam" id="PF01494">
    <property type="entry name" value="FAD_binding_3"/>
    <property type="match status" value="1"/>
</dbReference>
<keyword evidence="2" id="KW-0285">Flavoprotein</keyword>
<evidence type="ECO:0000259" key="6">
    <source>
        <dbReference type="Pfam" id="PF01494"/>
    </source>
</evidence>
<evidence type="ECO:0000256" key="4">
    <source>
        <dbReference type="ARBA" id="ARBA00023002"/>
    </source>
</evidence>
<dbReference type="Gene3D" id="3.50.50.60">
    <property type="entry name" value="FAD/NAD(P)-binding domain"/>
    <property type="match status" value="1"/>
</dbReference>
<feature type="domain" description="FAD-binding" evidence="6">
    <location>
        <begin position="8"/>
        <end position="343"/>
    </location>
</feature>
<evidence type="ECO:0000313" key="8">
    <source>
        <dbReference type="Proteomes" id="UP000184066"/>
    </source>
</evidence>
<dbReference type="InterPro" id="IPR050493">
    <property type="entry name" value="FAD-dep_Monooxygenase_BioMet"/>
</dbReference>
<accession>A0A1M7TU51</accession>
<evidence type="ECO:0000256" key="2">
    <source>
        <dbReference type="ARBA" id="ARBA00022630"/>
    </source>
</evidence>
<sequence>MSDRAQRSVAVAGGGLGGLAAALAFARMGWRATVVERAEALREVGAGIQLSPNAIKALDHLGVGDEARAAGFAPQAVELRAWRSGRLAWRLALNPQIERRHGAPYRQIHRADMLDILLRAALAAGVELRLGCEALGVSEDALQTDRGPLRADLIVGADGVRSRLRAAAGASSPRFSGNVAFRGLVRADRLPGGAAPPCATVWMGPRRHLVHYPLRGGEIVNFVAVIERAAWTEEGWSRPGDPEALRAEFADWHPQARAILDAADETFEWGLFGHAPLPSWRRGRLALLGDAAHPTTPFLAQGAAMAFEDAVVLSRAVAAHGVADGLAAYEAARKPRATRLQQAARRTGRRFHARTALDGLAKFAALELFARLAPGRAAALNDWIYGYDPARAPV</sequence>
<dbReference type="GO" id="GO:0071949">
    <property type="term" value="F:FAD binding"/>
    <property type="evidence" value="ECO:0007669"/>
    <property type="project" value="InterPro"/>
</dbReference>
<name>A0A1M7TU51_9RHOB</name>
<gene>
    <name evidence="7" type="ORF">SAMN05216200_11018</name>
</gene>
<dbReference type="AlphaFoldDB" id="A0A1M7TU51"/>
<dbReference type="GO" id="GO:0004497">
    <property type="term" value="F:monooxygenase activity"/>
    <property type="evidence" value="ECO:0007669"/>
    <property type="project" value="UniProtKB-KW"/>
</dbReference>
<evidence type="ECO:0000256" key="3">
    <source>
        <dbReference type="ARBA" id="ARBA00022827"/>
    </source>
</evidence>
<comment type="cofactor">
    <cofactor evidence="1">
        <name>FAD</name>
        <dbReference type="ChEBI" id="CHEBI:57692"/>
    </cofactor>
</comment>
<organism evidence="7 8">
    <name type="scientific">Oceanicella actignis</name>
    <dbReference type="NCBI Taxonomy" id="1189325"/>
    <lineage>
        <taxon>Bacteria</taxon>
        <taxon>Pseudomonadati</taxon>
        <taxon>Pseudomonadota</taxon>
        <taxon>Alphaproteobacteria</taxon>
        <taxon>Rhodobacterales</taxon>
        <taxon>Paracoccaceae</taxon>
        <taxon>Oceanicella</taxon>
    </lineage>
</organism>
<dbReference type="InterPro" id="IPR002938">
    <property type="entry name" value="FAD-bd"/>
</dbReference>
<evidence type="ECO:0000256" key="5">
    <source>
        <dbReference type="ARBA" id="ARBA00023033"/>
    </source>
</evidence>
<dbReference type="RefSeq" id="WP_072748096.1">
    <property type="nucleotide sequence ID" value="NZ_FOHL01000001.1"/>
</dbReference>
<dbReference type="SUPFAM" id="SSF51905">
    <property type="entry name" value="FAD/NAD(P)-binding domain"/>
    <property type="match status" value="1"/>
</dbReference>
<dbReference type="OrthoDB" id="4230779at2"/>
<dbReference type="PANTHER" id="PTHR13789">
    <property type="entry name" value="MONOOXYGENASE"/>
    <property type="match status" value="1"/>
</dbReference>
<dbReference type="PANTHER" id="PTHR13789:SF318">
    <property type="entry name" value="GERANYLGERANYL DIPHOSPHATE REDUCTASE"/>
    <property type="match status" value="1"/>
</dbReference>
<dbReference type="SUPFAM" id="SSF54373">
    <property type="entry name" value="FAD-linked reductases, C-terminal domain"/>
    <property type="match status" value="1"/>
</dbReference>
<dbReference type="Proteomes" id="UP000184066">
    <property type="component" value="Unassembled WGS sequence"/>
</dbReference>
<evidence type="ECO:0000313" key="7">
    <source>
        <dbReference type="EMBL" id="SHN74208.1"/>
    </source>
</evidence>
<proteinExistence type="predicted"/>
<dbReference type="EMBL" id="FRDL01000010">
    <property type="protein sequence ID" value="SHN74208.1"/>
    <property type="molecule type" value="Genomic_DNA"/>
</dbReference>
<dbReference type="InterPro" id="IPR036188">
    <property type="entry name" value="FAD/NAD-bd_sf"/>
</dbReference>
<reference evidence="7 8" key="1">
    <citation type="submission" date="2016-12" db="EMBL/GenBank/DDBJ databases">
        <authorList>
            <person name="Song W.-J."/>
            <person name="Kurnit D.M."/>
        </authorList>
    </citation>
    <scope>NUCLEOTIDE SEQUENCE [LARGE SCALE GENOMIC DNA]</scope>
    <source>
        <strain evidence="7 8">CGMCC 1.10808</strain>
    </source>
</reference>
<dbReference type="STRING" id="1189325.SAMN04488119_101438"/>
<keyword evidence="5" id="KW-0503">Monooxygenase</keyword>
<keyword evidence="3" id="KW-0274">FAD</keyword>
<protein>
    <submittedName>
        <fullName evidence="7">Salicylate hydroxylase</fullName>
    </submittedName>
</protein>
<keyword evidence="4" id="KW-0560">Oxidoreductase</keyword>
<keyword evidence="8" id="KW-1185">Reference proteome</keyword>
<dbReference type="PRINTS" id="PR00420">
    <property type="entry name" value="RNGMNOXGNASE"/>
</dbReference>
<evidence type="ECO:0000256" key="1">
    <source>
        <dbReference type="ARBA" id="ARBA00001974"/>
    </source>
</evidence>